<keyword evidence="3 6" id="KW-1133">Transmembrane helix</keyword>
<feature type="transmembrane region" description="Helical" evidence="6">
    <location>
        <begin position="475"/>
        <end position="498"/>
    </location>
</feature>
<dbReference type="InterPro" id="IPR036259">
    <property type="entry name" value="MFS_trans_sf"/>
</dbReference>
<reference evidence="8 9" key="1">
    <citation type="submission" date="2023-08" db="EMBL/GenBank/DDBJ databases">
        <title>Annotated Genome Sequence of Vanrija albida AlHP1.</title>
        <authorList>
            <person name="Herzog R."/>
        </authorList>
    </citation>
    <scope>NUCLEOTIDE SEQUENCE [LARGE SCALE GENOMIC DNA]</scope>
    <source>
        <strain evidence="8 9">AlHP1</strain>
    </source>
</reference>
<dbReference type="InterPro" id="IPR020846">
    <property type="entry name" value="MFS_dom"/>
</dbReference>
<evidence type="ECO:0000313" key="9">
    <source>
        <dbReference type="Proteomes" id="UP001565368"/>
    </source>
</evidence>
<proteinExistence type="predicted"/>
<feature type="transmembrane region" description="Helical" evidence="6">
    <location>
        <begin position="299"/>
        <end position="326"/>
    </location>
</feature>
<organism evidence="8 9">
    <name type="scientific">Vanrija albida</name>
    <dbReference type="NCBI Taxonomy" id="181172"/>
    <lineage>
        <taxon>Eukaryota</taxon>
        <taxon>Fungi</taxon>
        <taxon>Dikarya</taxon>
        <taxon>Basidiomycota</taxon>
        <taxon>Agaricomycotina</taxon>
        <taxon>Tremellomycetes</taxon>
        <taxon>Trichosporonales</taxon>
        <taxon>Trichosporonaceae</taxon>
        <taxon>Vanrija</taxon>
    </lineage>
</organism>
<feature type="transmembrane region" description="Helical" evidence="6">
    <location>
        <begin position="137"/>
        <end position="156"/>
    </location>
</feature>
<dbReference type="GeneID" id="95989328"/>
<feature type="compositionally biased region" description="Polar residues" evidence="5">
    <location>
        <begin position="11"/>
        <end position="23"/>
    </location>
</feature>
<feature type="compositionally biased region" description="Basic and acidic residues" evidence="5">
    <location>
        <begin position="519"/>
        <end position="530"/>
    </location>
</feature>
<dbReference type="Proteomes" id="UP001565368">
    <property type="component" value="Unassembled WGS sequence"/>
</dbReference>
<evidence type="ECO:0000256" key="3">
    <source>
        <dbReference type="ARBA" id="ARBA00022989"/>
    </source>
</evidence>
<gene>
    <name evidence="8" type="ORF">Q8F55_008285</name>
</gene>
<feature type="transmembrane region" description="Helical" evidence="6">
    <location>
        <begin position="112"/>
        <end position="130"/>
    </location>
</feature>
<feature type="region of interest" description="Disordered" evidence="5">
    <location>
        <begin position="1"/>
        <end position="38"/>
    </location>
</feature>
<dbReference type="RefSeq" id="XP_069206523.1">
    <property type="nucleotide sequence ID" value="XM_069356682.1"/>
</dbReference>
<evidence type="ECO:0000256" key="5">
    <source>
        <dbReference type="SAM" id="MobiDB-lite"/>
    </source>
</evidence>
<protein>
    <recommendedName>
        <fullName evidence="7">Major facilitator superfamily (MFS) profile domain-containing protein</fullName>
    </recommendedName>
</protein>
<evidence type="ECO:0000256" key="2">
    <source>
        <dbReference type="ARBA" id="ARBA00022692"/>
    </source>
</evidence>
<dbReference type="PROSITE" id="PS00216">
    <property type="entry name" value="SUGAR_TRANSPORT_1"/>
    <property type="match status" value="1"/>
</dbReference>
<evidence type="ECO:0000259" key="7">
    <source>
        <dbReference type="PROSITE" id="PS50850"/>
    </source>
</evidence>
<dbReference type="InterPro" id="IPR011701">
    <property type="entry name" value="MFS"/>
</dbReference>
<keyword evidence="2 6" id="KW-0812">Transmembrane</keyword>
<feature type="region of interest" description="Disordered" evidence="5">
    <location>
        <begin position="519"/>
        <end position="563"/>
    </location>
</feature>
<feature type="transmembrane region" description="Helical" evidence="6">
    <location>
        <begin position="410"/>
        <end position="431"/>
    </location>
</feature>
<evidence type="ECO:0000256" key="1">
    <source>
        <dbReference type="ARBA" id="ARBA00004141"/>
    </source>
</evidence>
<feature type="transmembrane region" description="Helical" evidence="6">
    <location>
        <begin position="197"/>
        <end position="218"/>
    </location>
</feature>
<dbReference type="Gene3D" id="1.20.1250.20">
    <property type="entry name" value="MFS general substrate transporter like domains"/>
    <property type="match status" value="1"/>
</dbReference>
<feature type="transmembrane region" description="Helical" evidence="6">
    <location>
        <begin position="162"/>
        <end position="185"/>
    </location>
</feature>
<feature type="transmembrane region" description="Helical" evidence="6">
    <location>
        <begin position="346"/>
        <end position="364"/>
    </location>
</feature>
<comment type="subcellular location">
    <subcellularLocation>
        <location evidence="1">Membrane</location>
        <topology evidence="1">Multi-pass membrane protein</topology>
    </subcellularLocation>
</comment>
<keyword evidence="4 6" id="KW-0472">Membrane</keyword>
<dbReference type="PANTHER" id="PTHR23502">
    <property type="entry name" value="MAJOR FACILITATOR SUPERFAMILY"/>
    <property type="match status" value="1"/>
</dbReference>
<evidence type="ECO:0000256" key="4">
    <source>
        <dbReference type="ARBA" id="ARBA00023136"/>
    </source>
</evidence>
<sequence>MAKASAASLDTMANTPTGTSSPRTKAPSPSPSLPDGCTRGQLDDGTPVIWVDFPPASTENPFYFTTARKTAITLVASWYTFMTAYTISVFPISAPSMCAELGCSQLEVSAGVAVYTWGFAIAPLFLAPLSEELGRRWTYIAAVGLFWLFHIQMALAQNTATILVSCFIRGCAGSVGATLVGGTISDIFIPARRGLPMAVFGFCAVFGGGAGGFCMGFVEGNVHMRWRWVWWLMVIILGIFFPIVVVVMRETRAPIILARKAKRLRKERGDADGGRYMARAEATKTSFLTQMKGSLSRPLLFLITEPIVTFFSIWIGLGWGVFYTQIVGLPYIYKHIHVFSSPGKVGLTYLSIMIGAIIGFALNFAQEKLYKANAPKRGVEARLYAPMAAGILFAIGCYITGFTAVKSVHWIGPCIGMVVVLTAVMSIYIAAFTYLSQCYGKYASSAVAGQSFLRNMISGGLALASTTMFDRMTVRWAIVMMAGIGTVLALVPFVAFFYGPAIRARSKYSRELMELERQELEKEREARAAHGMDAADAEDPEGDANSLYEREHPEVGEEAKAKV</sequence>
<dbReference type="SUPFAM" id="SSF103473">
    <property type="entry name" value="MFS general substrate transporter"/>
    <property type="match status" value="1"/>
</dbReference>
<feature type="transmembrane region" description="Helical" evidence="6">
    <location>
        <begin position="230"/>
        <end position="248"/>
    </location>
</feature>
<feature type="transmembrane region" description="Helical" evidence="6">
    <location>
        <begin position="384"/>
        <end position="404"/>
    </location>
</feature>
<comment type="caution">
    <text evidence="8">The sequence shown here is derived from an EMBL/GenBank/DDBJ whole genome shotgun (WGS) entry which is preliminary data.</text>
</comment>
<feature type="compositionally biased region" description="Basic and acidic residues" evidence="5">
    <location>
        <begin position="548"/>
        <end position="563"/>
    </location>
</feature>
<dbReference type="PANTHER" id="PTHR23502:SF134">
    <property type="entry name" value="MAJOR FACILITATOR SUPERFAMILY (MFS) PROFILE DOMAIN-CONTAINING PROTEIN-RELATED"/>
    <property type="match status" value="1"/>
</dbReference>
<evidence type="ECO:0000313" key="8">
    <source>
        <dbReference type="EMBL" id="KAL1406579.1"/>
    </source>
</evidence>
<feature type="transmembrane region" description="Helical" evidence="6">
    <location>
        <begin position="71"/>
        <end position="92"/>
    </location>
</feature>
<dbReference type="EMBL" id="JBBXJM010000006">
    <property type="protein sequence ID" value="KAL1406579.1"/>
    <property type="molecule type" value="Genomic_DNA"/>
</dbReference>
<name>A0ABR3PVY6_9TREE</name>
<keyword evidence="9" id="KW-1185">Reference proteome</keyword>
<evidence type="ECO:0000256" key="6">
    <source>
        <dbReference type="SAM" id="Phobius"/>
    </source>
</evidence>
<feature type="domain" description="Major facilitator superfamily (MFS) profile" evidence="7">
    <location>
        <begin position="72"/>
        <end position="503"/>
    </location>
</feature>
<dbReference type="Pfam" id="PF07690">
    <property type="entry name" value="MFS_1"/>
    <property type="match status" value="1"/>
</dbReference>
<dbReference type="PROSITE" id="PS50850">
    <property type="entry name" value="MFS"/>
    <property type="match status" value="1"/>
</dbReference>
<accession>A0ABR3PVY6</accession>
<dbReference type="InterPro" id="IPR005829">
    <property type="entry name" value="Sugar_transporter_CS"/>
</dbReference>